<protein>
    <submittedName>
        <fullName evidence="1">Uncharacterized protein</fullName>
    </submittedName>
</protein>
<name>A0ACB7RMH0_HYAAI</name>
<sequence length="175" mass="19540">MPDRRRPCGVVNDDIGATKEGDVGSGFHVTGADDNNVERELWEQRRQQMWDEIVRMREEYAVLLKSVGYREAKSVAVQTGIESCRGRLPISGSRQLLQAEVEETLPALNHWSRGEDASVLYASSCEHDEQLPLLALQHAAESSLLRPKQQQQAPCSQPHDVPPETGRQSRAARAN</sequence>
<proteinExistence type="predicted"/>
<evidence type="ECO:0000313" key="2">
    <source>
        <dbReference type="Proteomes" id="UP000821845"/>
    </source>
</evidence>
<keyword evidence="2" id="KW-1185">Reference proteome</keyword>
<evidence type="ECO:0000313" key="1">
    <source>
        <dbReference type="EMBL" id="KAH6923006.1"/>
    </source>
</evidence>
<accession>A0ACB7RMH0</accession>
<organism evidence="1 2">
    <name type="scientific">Hyalomma asiaticum</name>
    <name type="common">Tick</name>
    <dbReference type="NCBI Taxonomy" id="266040"/>
    <lineage>
        <taxon>Eukaryota</taxon>
        <taxon>Metazoa</taxon>
        <taxon>Ecdysozoa</taxon>
        <taxon>Arthropoda</taxon>
        <taxon>Chelicerata</taxon>
        <taxon>Arachnida</taxon>
        <taxon>Acari</taxon>
        <taxon>Parasitiformes</taxon>
        <taxon>Ixodida</taxon>
        <taxon>Ixodoidea</taxon>
        <taxon>Ixodidae</taxon>
        <taxon>Hyalomminae</taxon>
        <taxon>Hyalomma</taxon>
    </lineage>
</organism>
<gene>
    <name evidence="1" type="ORF">HPB50_020510</name>
</gene>
<dbReference type="EMBL" id="CM023489">
    <property type="protein sequence ID" value="KAH6923006.1"/>
    <property type="molecule type" value="Genomic_DNA"/>
</dbReference>
<dbReference type="Proteomes" id="UP000821845">
    <property type="component" value="Chromosome 9"/>
</dbReference>
<comment type="caution">
    <text evidence="1">The sequence shown here is derived from an EMBL/GenBank/DDBJ whole genome shotgun (WGS) entry which is preliminary data.</text>
</comment>
<reference evidence="1" key="1">
    <citation type="submission" date="2020-05" db="EMBL/GenBank/DDBJ databases">
        <title>Large-scale comparative analyses of tick genomes elucidate their genetic diversity and vector capacities.</title>
        <authorList>
            <person name="Jia N."/>
            <person name="Wang J."/>
            <person name="Shi W."/>
            <person name="Du L."/>
            <person name="Sun Y."/>
            <person name="Zhan W."/>
            <person name="Jiang J."/>
            <person name="Wang Q."/>
            <person name="Zhang B."/>
            <person name="Ji P."/>
            <person name="Sakyi L.B."/>
            <person name="Cui X."/>
            <person name="Yuan T."/>
            <person name="Jiang B."/>
            <person name="Yang W."/>
            <person name="Lam T.T.-Y."/>
            <person name="Chang Q."/>
            <person name="Ding S."/>
            <person name="Wang X."/>
            <person name="Zhu J."/>
            <person name="Ruan X."/>
            <person name="Zhao L."/>
            <person name="Wei J."/>
            <person name="Que T."/>
            <person name="Du C."/>
            <person name="Cheng J."/>
            <person name="Dai P."/>
            <person name="Han X."/>
            <person name="Huang E."/>
            <person name="Gao Y."/>
            <person name="Liu J."/>
            <person name="Shao H."/>
            <person name="Ye R."/>
            <person name="Li L."/>
            <person name="Wei W."/>
            <person name="Wang X."/>
            <person name="Wang C."/>
            <person name="Yang T."/>
            <person name="Huo Q."/>
            <person name="Li W."/>
            <person name="Guo W."/>
            <person name="Chen H."/>
            <person name="Zhou L."/>
            <person name="Ni X."/>
            <person name="Tian J."/>
            <person name="Zhou Y."/>
            <person name="Sheng Y."/>
            <person name="Liu T."/>
            <person name="Pan Y."/>
            <person name="Xia L."/>
            <person name="Li J."/>
            <person name="Zhao F."/>
            <person name="Cao W."/>
        </authorList>
    </citation>
    <scope>NUCLEOTIDE SEQUENCE</scope>
    <source>
        <strain evidence="1">Hyas-2018</strain>
    </source>
</reference>